<dbReference type="AlphaFoldDB" id="A0A316ZAY7"/>
<comment type="function">
    <text evidence="5">May play a role in ribosome biogenesis.</text>
</comment>
<dbReference type="GO" id="GO:0005730">
    <property type="term" value="C:nucleolus"/>
    <property type="evidence" value="ECO:0007669"/>
    <property type="project" value="UniProtKB-SubCell"/>
</dbReference>
<comment type="similarity">
    <text evidence="1 5">Belongs to the NOP53 family.</text>
</comment>
<comment type="subcellular location">
    <subcellularLocation>
        <location evidence="5">Nucleus</location>
        <location evidence="5">Nucleolus</location>
    </subcellularLocation>
    <subcellularLocation>
        <location evidence="5">Nucleus</location>
        <location evidence="5">Nucleoplasm</location>
    </subcellularLocation>
</comment>
<dbReference type="InterPro" id="IPR011687">
    <property type="entry name" value="Nop53/GLTSCR2"/>
</dbReference>
<accession>A0A316ZAY7</accession>
<sequence>MAPSSSTGAPAARQPSRKGKAAWRKNVDLAPVEAALDAARARERDGSGSAGAPLFVEDRTGDEAVGARMARARRAQKPLRSLEVLRSTSAVPPVAGRARAGVAAGQTALQASGMSKKQKDKLRRSAGRAVKGPFGAVVESEQGKSKDKEAVADAEYDLWQQQSAAAGKRKADESSNEWLAAAMEKSNNKPRKAPRTLTAARPTIAPAAVVVPHEGQSYNPPAAAHDELLTSAGAAAVRAEEVRLKDAAYKKGWKAGAEVAAFDEGGQRVRGMLVGAGDAEAMESADEDAEEEVPELSEDEDAEPKNTDPKRKTKAQRARAARVKAEAAARMAAKALRMQRASLLSLPALKKAQARAERERLAAAAAKQALLDERRLKDGMRGERVGKFRVPEQEIDVQLGEELADGLRTLKPEGNLFRDRFDSLTARGLAEPRKLVMPQAGTQRGGMKRRKEVETHSYKRFV</sequence>
<feature type="compositionally biased region" description="Basic residues" evidence="6">
    <location>
        <begin position="311"/>
        <end position="322"/>
    </location>
</feature>
<name>A0A316ZAY7_9BASI</name>
<keyword evidence="3 5" id="KW-0690">Ribosome biogenesis</keyword>
<dbReference type="OrthoDB" id="5072at2759"/>
<feature type="region of interest" description="Disordered" evidence="6">
    <location>
        <begin position="107"/>
        <end position="200"/>
    </location>
</feature>
<dbReference type="EMBL" id="KZ819295">
    <property type="protein sequence ID" value="PWN97363.1"/>
    <property type="molecule type" value="Genomic_DNA"/>
</dbReference>
<evidence type="ECO:0000256" key="3">
    <source>
        <dbReference type="ARBA" id="ARBA00022517"/>
    </source>
</evidence>
<dbReference type="RefSeq" id="XP_025597642.1">
    <property type="nucleotide sequence ID" value="XM_025745322.1"/>
</dbReference>
<evidence type="ECO:0000256" key="2">
    <source>
        <dbReference type="ARBA" id="ARBA00018339"/>
    </source>
</evidence>
<dbReference type="PIRSF" id="PIRSF017302">
    <property type="entry name" value="Gltscr2"/>
    <property type="match status" value="1"/>
</dbReference>
<dbReference type="STRING" id="58919.A0A316ZAY7"/>
<keyword evidence="4 5" id="KW-0539">Nucleus</keyword>
<feature type="region of interest" description="Disordered" evidence="6">
    <location>
        <begin position="1"/>
        <end position="27"/>
    </location>
</feature>
<evidence type="ECO:0000256" key="1">
    <source>
        <dbReference type="ARBA" id="ARBA00008838"/>
    </source>
</evidence>
<evidence type="ECO:0000256" key="4">
    <source>
        <dbReference type="ARBA" id="ARBA00023242"/>
    </source>
</evidence>
<dbReference type="PANTHER" id="PTHR14211">
    <property type="entry name" value="GLIOMA SUPPRESSOR CANDIDATE REGION GENE 2"/>
    <property type="match status" value="1"/>
</dbReference>
<gene>
    <name evidence="7" type="ORF">FA09DRAFT_361185</name>
</gene>
<feature type="compositionally biased region" description="Basic and acidic residues" evidence="6">
    <location>
        <begin position="451"/>
        <end position="462"/>
    </location>
</feature>
<organism evidence="7 8">
    <name type="scientific">Tilletiopsis washingtonensis</name>
    <dbReference type="NCBI Taxonomy" id="58919"/>
    <lineage>
        <taxon>Eukaryota</taxon>
        <taxon>Fungi</taxon>
        <taxon>Dikarya</taxon>
        <taxon>Basidiomycota</taxon>
        <taxon>Ustilaginomycotina</taxon>
        <taxon>Exobasidiomycetes</taxon>
        <taxon>Entylomatales</taxon>
        <taxon>Entylomatales incertae sedis</taxon>
        <taxon>Tilletiopsis</taxon>
    </lineage>
</organism>
<dbReference type="GO" id="GO:0005654">
    <property type="term" value="C:nucleoplasm"/>
    <property type="evidence" value="ECO:0007669"/>
    <property type="project" value="UniProtKB-SubCell"/>
</dbReference>
<dbReference type="GO" id="GO:0008097">
    <property type="term" value="F:5S rRNA binding"/>
    <property type="evidence" value="ECO:0007669"/>
    <property type="project" value="TreeGrafter"/>
</dbReference>
<evidence type="ECO:0000256" key="6">
    <source>
        <dbReference type="SAM" id="MobiDB-lite"/>
    </source>
</evidence>
<feature type="compositionally biased region" description="Basic residues" evidence="6">
    <location>
        <begin position="116"/>
        <end position="126"/>
    </location>
</feature>
<evidence type="ECO:0000256" key="5">
    <source>
        <dbReference type="PIRNR" id="PIRNR017302"/>
    </source>
</evidence>
<reference evidence="7 8" key="1">
    <citation type="journal article" date="2018" name="Mol. Biol. Evol.">
        <title>Broad Genomic Sampling Reveals a Smut Pathogenic Ancestry of the Fungal Clade Ustilaginomycotina.</title>
        <authorList>
            <person name="Kijpornyongpan T."/>
            <person name="Mondo S.J."/>
            <person name="Barry K."/>
            <person name="Sandor L."/>
            <person name="Lee J."/>
            <person name="Lipzen A."/>
            <person name="Pangilinan J."/>
            <person name="LaButti K."/>
            <person name="Hainaut M."/>
            <person name="Henrissat B."/>
            <person name="Grigoriev I.V."/>
            <person name="Spatafora J.W."/>
            <person name="Aime M.C."/>
        </authorList>
    </citation>
    <scope>NUCLEOTIDE SEQUENCE [LARGE SCALE GENOMIC DNA]</scope>
    <source>
        <strain evidence="7 8">MCA 4186</strain>
    </source>
</reference>
<evidence type="ECO:0000313" key="7">
    <source>
        <dbReference type="EMBL" id="PWN97363.1"/>
    </source>
</evidence>
<evidence type="ECO:0000313" key="8">
    <source>
        <dbReference type="Proteomes" id="UP000245946"/>
    </source>
</evidence>
<dbReference type="Pfam" id="PF07767">
    <property type="entry name" value="Nop53"/>
    <property type="match status" value="1"/>
</dbReference>
<protein>
    <recommendedName>
        <fullName evidence="2 5">Ribosome biogenesis protein NOP53</fullName>
    </recommendedName>
</protein>
<feature type="compositionally biased region" description="Acidic residues" evidence="6">
    <location>
        <begin position="280"/>
        <end position="302"/>
    </location>
</feature>
<proteinExistence type="inferred from homology"/>
<dbReference type="GeneID" id="37272866"/>
<dbReference type="GO" id="GO:0000027">
    <property type="term" value="P:ribosomal large subunit assembly"/>
    <property type="evidence" value="ECO:0007669"/>
    <property type="project" value="UniProtKB-UniRule"/>
</dbReference>
<dbReference type="GO" id="GO:0006364">
    <property type="term" value="P:rRNA processing"/>
    <property type="evidence" value="ECO:0007669"/>
    <property type="project" value="TreeGrafter"/>
</dbReference>
<dbReference type="Proteomes" id="UP000245946">
    <property type="component" value="Unassembled WGS sequence"/>
</dbReference>
<dbReference type="PANTHER" id="PTHR14211:SF7">
    <property type="entry name" value="RIBOSOME BIOGENESIS PROTEIN NOP53"/>
    <property type="match status" value="1"/>
</dbReference>
<keyword evidence="8" id="KW-1185">Reference proteome</keyword>
<feature type="compositionally biased region" description="Basic and acidic residues" evidence="6">
    <location>
        <begin position="141"/>
        <end position="151"/>
    </location>
</feature>
<feature type="region of interest" description="Disordered" evidence="6">
    <location>
        <begin position="277"/>
        <end position="323"/>
    </location>
</feature>
<feature type="region of interest" description="Disordered" evidence="6">
    <location>
        <begin position="435"/>
        <end position="462"/>
    </location>
</feature>